<gene>
    <name evidence="4" type="ORF">EUA93_04410</name>
</gene>
<accession>A0A4Q2S058</accession>
<evidence type="ECO:0000259" key="3">
    <source>
        <dbReference type="Pfam" id="PF05532"/>
    </source>
</evidence>
<evidence type="ECO:0000313" key="4">
    <source>
        <dbReference type="EMBL" id="RYB93664.1"/>
    </source>
</evidence>
<dbReference type="SUPFAM" id="SSF69047">
    <property type="entry name" value="Hypothetical protein YjbJ"/>
    <property type="match status" value="1"/>
</dbReference>
<dbReference type="Gene3D" id="1.10.1470.10">
    <property type="entry name" value="YjbJ"/>
    <property type="match status" value="1"/>
</dbReference>
<evidence type="ECO:0000313" key="5">
    <source>
        <dbReference type="Proteomes" id="UP000294071"/>
    </source>
</evidence>
<dbReference type="AlphaFoldDB" id="A0A4Q2S058"/>
<evidence type="ECO:0000256" key="2">
    <source>
        <dbReference type="SAM" id="MobiDB-lite"/>
    </source>
</evidence>
<dbReference type="InterPro" id="IPR008462">
    <property type="entry name" value="CsbD"/>
</dbReference>
<feature type="region of interest" description="Disordered" evidence="2">
    <location>
        <begin position="1"/>
        <end position="57"/>
    </location>
</feature>
<feature type="domain" description="CsbD-like" evidence="3">
    <location>
        <begin position="5"/>
        <end position="57"/>
    </location>
</feature>
<name>A0A4Q2S058_9ACTN</name>
<dbReference type="RefSeq" id="WP_129399022.1">
    <property type="nucleotide sequence ID" value="NZ_SDWT01000001.1"/>
</dbReference>
<comment type="caution">
    <text evidence="4">The sequence shown here is derived from an EMBL/GenBank/DDBJ whole genome shotgun (WGS) entry which is preliminary data.</text>
</comment>
<comment type="similarity">
    <text evidence="1">Belongs to the UPF0337 (CsbD) family.</text>
</comment>
<dbReference type="OrthoDB" id="2143260at2"/>
<dbReference type="InterPro" id="IPR036629">
    <property type="entry name" value="YjbJ_sf"/>
</dbReference>
<dbReference type="Pfam" id="PF05532">
    <property type="entry name" value="CsbD"/>
    <property type="match status" value="1"/>
</dbReference>
<protein>
    <submittedName>
        <fullName evidence="4">CsbD family protein</fullName>
    </submittedName>
</protein>
<reference evidence="4 5" key="1">
    <citation type="submission" date="2019-01" db="EMBL/GenBank/DDBJ databases">
        <title>Novel species of Nocardioides.</title>
        <authorList>
            <person name="Liu Q."/>
            <person name="Xin Y.-H."/>
        </authorList>
    </citation>
    <scope>NUCLEOTIDE SEQUENCE [LARGE SCALE GENOMIC DNA]</scope>
    <source>
        <strain evidence="4 5">CGMCC 4.6882</strain>
    </source>
</reference>
<evidence type="ECO:0000256" key="1">
    <source>
        <dbReference type="ARBA" id="ARBA00009129"/>
    </source>
</evidence>
<proteinExistence type="inferred from homology"/>
<organism evidence="4 5">
    <name type="scientific">Nocardioides oleivorans</name>
    <dbReference type="NCBI Taxonomy" id="273676"/>
    <lineage>
        <taxon>Bacteria</taxon>
        <taxon>Bacillati</taxon>
        <taxon>Actinomycetota</taxon>
        <taxon>Actinomycetes</taxon>
        <taxon>Propionibacteriales</taxon>
        <taxon>Nocardioidaceae</taxon>
        <taxon>Nocardioides</taxon>
    </lineage>
</organism>
<dbReference type="Proteomes" id="UP000294071">
    <property type="component" value="Unassembled WGS sequence"/>
</dbReference>
<feature type="compositionally biased region" description="Basic and acidic residues" evidence="2">
    <location>
        <begin position="29"/>
        <end position="40"/>
    </location>
</feature>
<sequence length="57" mass="5949">MGIADKAKNAAQDIAGKAKEVVGDVTNDDSLKAEGKKDQTASDVKQAGENVKDAFKK</sequence>
<dbReference type="EMBL" id="SDWT01000001">
    <property type="protein sequence ID" value="RYB93664.1"/>
    <property type="molecule type" value="Genomic_DNA"/>
</dbReference>
<keyword evidence="5" id="KW-1185">Reference proteome</keyword>